<keyword evidence="8" id="KW-0411">Iron-sulfur</keyword>
<dbReference type="GO" id="GO:0042542">
    <property type="term" value="P:response to hydrogen peroxide"/>
    <property type="evidence" value="ECO:0007669"/>
    <property type="project" value="TreeGrafter"/>
</dbReference>
<dbReference type="Gene3D" id="3.40.50.2030">
    <property type="match status" value="2"/>
</dbReference>
<comment type="caution">
    <text evidence="11">The sequence shown here is derived from an EMBL/GenBank/DDBJ whole genome shotgun (WGS) entry which is preliminary data.</text>
</comment>
<evidence type="ECO:0000256" key="7">
    <source>
        <dbReference type="ARBA" id="ARBA00023004"/>
    </source>
</evidence>
<comment type="cofactor">
    <cofactor evidence="1">
        <name>[4Fe-4S] cluster</name>
        <dbReference type="ChEBI" id="CHEBI:49883"/>
    </cofactor>
</comment>
<keyword evidence="10" id="KW-0175">Coiled coil</keyword>
<keyword evidence="3" id="KW-0004">4Fe-4S</keyword>
<dbReference type="SUPFAM" id="SSF56821">
    <property type="entry name" value="Prismane protein-like"/>
    <property type="match status" value="1"/>
</dbReference>
<dbReference type="InterPro" id="IPR010047">
    <property type="entry name" value="CODH"/>
</dbReference>
<keyword evidence="7" id="KW-0408">Iron</keyword>
<protein>
    <recommendedName>
        <fullName evidence="2">anaerobic carbon-monoxide dehydrogenase</fullName>
        <ecNumber evidence="2">1.2.7.4</ecNumber>
    </recommendedName>
</protein>
<dbReference type="InterPro" id="IPR016101">
    <property type="entry name" value="CO_DH_a-bundle"/>
</dbReference>
<dbReference type="GO" id="GO:0050418">
    <property type="term" value="F:hydroxylamine reductase activity"/>
    <property type="evidence" value="ECO:0007669"/>
    <property type="project" value="TreeGrafter"/>
</dbReference>
<dbReference type="GO" id="GO:0004601">
    <property type="term" value="F:peroxidase activity"/>
    <property type="evidence" value="ECO:0007669"/>
    <property type="project" value="TreeGrafter"/>
</dbReference>
<proteinExistence type="predicted"/>
<evidence type="ECO:0000256" key="6">
    <source>
        <dbReference type="ARBA" id="ARBA00023002"/>
    </source>
</evidence>
<dbReference type="InterPro" id="IPR004137">
    <property type="entry name" value="HCP/CODH"/>
</dbReference>
<evidence type="ECO:0000256" key="9">
    <source>
        <dbReference type="ARBA" id="ARBA00048733"/>
    </source>
</evidence>
<dbReference type="EMBL" id="PNJD01000417">
    <property type="protein sequence ID" value="PMP94223.1"/>
    <property type="molecule type" value="Genomic_DNA"/>
</dbReference>
<evidence type="ECO:0000256" key="4">
    <source>
        <dbReference type="ARBA" id="ARBA00022596"/>
    </source>
</evidence>
<evidence type="ECO:0000256" key="5">
    <source>
        <dbReference type="ARBA" id="ARBA00022723"/>
    </source>
</evidence>
<dbReference type="Pfam" id="PF03063">
    <property type="entry name" value="Prismane"/>
    <property type="match status" value="1"/>
</dbReference>
<evidence type="ECO:0000256" key="10">
    <source>
        <dbReference type="SAM" id="Coils"/>
    </source>
</evidence>
<name>A0A2N7Q7R0_9BACT</name>
<dbReference type="GO" id="GO:0006091">
    <property type="term" value="P:generation of precursor metabolites and energy"/>
    <property type="evidence" value="ECO:0007669"/>
    <property type="project" value="InterPro"/>
</dbReference>
<dbReference type="GO" id="GO:0016151">
    <property type="term" value="F:nickel cation binding"/>
    <property type="evidence" value="ECO:0007669"/>
    <property type="project" value="InterPro"/>
</dbReference>
<evidence type="ECO:0000256" key="3">
    <source>
        <dbReference type="ARBA" id="ARBA00022485"/>
    </source>
</evidence>
<keyword evidence="4" id="KW-0533">Nickel</keyword>
<dbReference type="GO" id="GO:0051539">
    <property type="term" value="F:4 iron, 4 sulfur cluster binding"/>
    <property type="evidence" value="ECO:0007669"/>
    <property type="project" value="UniProtKB-KW"/>
</dbReference>
<dbReference type="AlphaFoldDB" id="A0A2N7Q7R0"/>
<dbReference type="NCBIfam" id="TIGR01702">
    <property type="entry name" value="CO_DH_cata"/>
    <property type="match status" value="1"/>
</dbReference>
<keyword evidence="5" id="KW-0479">Metal-binding</keyword>
<evidence type="ECO:0000313" key="11">
    <source>
        <dbReference type="EMBL" id="PMP94223.1"/>
    </source>
</evidence>
<dbReference type="Proteomes" id="UP000235619">
    <property type="component" value="Unassembled WGS sequence"/>
</dbReference>
<dbReference type="InterPro" id="IPR016099">
    <property type="entry name" value="Prismane-like_a/b-sand"/>
</dbReference>
<feature type="coiled-coil region" evidence="10">
    <location>
        <begin position="52"/>
        <end position="98"/>
    </location>
</feature>
<evidence type="ECO:0000256" key="2">
    <source>
        <dbReference type="ARBA" id="ARBA00012819"/>
    </source>
</evidence>
<evidence type="ECO:0000313" key="12">
    <source>
        <dbReference type="Proteomes" id="UP000235619"/>
    </source>
</evidence>
<dbReference type="Gene3D" id="1.20.1270.30">
    <property type="match status" value="1"/>
</dbReference>
<dbReference type="PANTHER" id="PTHR30109">
    <property type="entry name" value="HYDROXYLAMINE REDUCTASE"/>
    <property type="match status" value="1"/>
</dbReference>
<keyword evidence="6" id="KW-0560">Oxidoreductase</keyword>
<evidence type="ECO:0000256" key="1">
    <source>
        <dbReference type="ARBA" id="ARBA00001966"/>
    </source>
</evidence>
<comment type="catalytic activity">
    <reaction evidence="9">
        <text>CO + 2 oxidized [2Fe-2S]-[ferredoxin] + H2O = 2 reduced [2Fe-2S]-[ferredoxin] + CO2 + 2 H(+)</text>
        <dbReference type="Rhea" id="RHEA:21040"/>
        <dbReference type="Rhea" id="RHEA-COMP:10000"/>
        <dbReference type="Rhea" id="RHEA-COMP:10001"/>
        <dbReference type="ChEBI" id="CHEBI:15377"/>
        <dbReference type="ChEBI" id="CHEBI:15378"/>
        <dbReference type="ChEBI" id="CHEBI:16526"/>
        <dbReference type="ChEBI" id="CHEBI:17245"/>
        <dbReference type="ChEBI" id="CHEBI:33737"/>
        <dbReference type="ChEBI" id="CHEBI:33738"/>
        <dbReference type="EC" id="1.2.7.4"/>
    </reaction>
</comment>
<evidence type="ECO:0000256" key="8">
    <source>
        <dbReference type="ARBA" id="ARBA00023014"/>
    </source>
</evidence>
<dbReference type="InterPro" id="IPR011254">
    <property type="entry name" value="Prismane-like_sf"/>
</dbReference>
<dbReference type="GO" id="GO:0043885">
    <property type="term" value="F:anaerobic carbon-monoxide dehydrogenase activity"/>
    <property type="evidence" value="ECO:0007669"/>
    <property type="project" value="UniProtKB-EC"/>
</dbReference>
<accession>A0A2N7Q7R0</accession>
<reference evidence="11 12" key="1">
    <citation type="submission" date="2018-01" db="EMBL/GenBank/DDBJ databases">
        <title>Metagenomic assembled genomes from two thermal pools in the Uzon Caldera, Kamchatka, Russia.</title>
        <authorList>
            <person name="Wilkins L."/>
            <person name="Ettinger C."/>
        </authorList>
    </citation>
    <scope>NUCLEOTIDE SEQUENCE [LARGE SCALE GENOMIC DNA]</scope>
    <source>
        <strain evidence="11">ARK-04</strain>
    </source>
</reference>
<dbReference type="PANTHER" id="PTHR30109:SF6">
    <property type="entry name" value="ACETYL-COA DECARBONYLASE_SYNTHASE COMPLEX SUBUNIT ALPHA"/>
    <property type="match status" value="1"/>
</dbReference>
<organism evidence="11 12">
    <name type="scientific">Thermodesulfobacterium geofontis</name>
    <dbReference type="NCBI Taxonomy" id="1295609"/>
    <lineage>
        <taxon>Bacteria</taxon>
        <taxon>Pseudomonadati</taxon>
        <taxon>Thermodesulfobacteriota</taxon>
        <taxon>Thermodesulfobacteria</taxon>
        <taxon>Thermodesulfobacteriales</taxon>
        <taxon>Thermodesulfobacteriaceae</taxon>
        <taxon>Thermodesulfobacterium</taxon>
    </lineage>
</organism>
<dbReference type="EC" id="1.2.7.4" evidence="2"/>
<gene>
    <name evidence="11" type="primary">cooS</name>
    <name evidence="11" type="ORF">C0169_06815</name>
</gene>
<sequence length="760" mass="85446">MSNKNSEEKFKEIFLSLKTGIKALKSGTELLDKGLKGLEEKIQIIFQKLEETKFAKKETKKVEIKIERIEAEKEPERLEILERIHEKLLEEIALKLQNETLEKIYEKIHIKKPELYTIPKRIEKKKPIEFEKEGILCGICNLGPCQVVEGKEELKGICGADLSIVSARNLARKIAEGALTNLIQAKELTEIFKGIITYEIPLKIKDKRKLKLIAYHLGINLELPEEEILKEVAKRVSQVFSQQEGELILAHRAPQKLIERWRKYKVMPRGIERENLELFYRTSMGVDHYYKNLLFGGIRCSLSDGWGSSLIATELKDILFGTPKPVRSLVNIGENIISKDMVNIAILGNNPFIANLLIQVSKDSEIVEYAKRFGAKGINFIGLGEVGNEILMRRGIPAAGTFIHQEALIATGAIEAIVTDAQCIAPNIIQIANQFHTAIITTNPLSKMEGIVYVEFNKKYPIESAKEILKIAISKYQERNFSEIYIPDDAVEIISGFSLETLMYIMGGRFRASLELLNENIIDGKILGIAIITGCDHFRGKENIQVEIAKELISNNILILTTGCSAIKLGIAGLLTQEASNFAGGGLREFIETIGCPPVLHMGSCTDNSRILLTLTEMVNAGLGKEISELPVAGCIPQWICEKAISVGMYFSASGVQVVFGSDFPEMRSKKTAQFLLEEMENYFGGSLRIATKASEFTNVIIDRIKQKRKLLGIDQPKPRILYDMTMRRTLDKKIYISPIHKMGIFKKFTFGLENDNYKT</sequence>